<accession>A0A9D3XY33</accession>
<dbReference type="Proteomes" id="UP000827986">
    <property type="component" value="Unassembled WGS sequence"/>
</dbReference>
<organism evidence="1 2">
    <name type="scientific">Mauremys mutica</name>
    <name type="common">yellowpond turtle</name>
    <dbReference type="NCBI Taxonomy" id="74926"/>
    <lineage>
        <taxon>Eukaryota</taxon>
        <taxon>Metazoa</taxon>
        <taxon>Chordata</taxon>
        <taxon>Craniata</taxon>
        <taxon>Vertebrata</taxon>
        <taxon>Euteleostomi</taxon>
        <taxon>Archelosauria</taxon>
        <taxon>Testudinata</taxon>
        <taxon>Testudines</taxon>
        <taxon>Cryptodira</taxon>
        <taxon>Durocryptodira</taxon>
        <taxon>Testudinoidea</taxon>
        <taxon>Geoemydidae</taxon>
        <taxon>Geoemydinae</taxon>
        <taxon>Mauremys</taxon>
    </lineage>
</organism>
<evidence type="ECO:0000313" key="1">
    <source>
        <dbReference type="EMBL" id="KAH1187400.1"/>
    </source>
</evidence>
<comment type="caution">
    <text evidence="1">The sequence shown here is derived from an EMBL/GenBank/DDBJ whole genome shotgun (WGS) entry which is preliminary data.</text>
</comment>
<protein>
    <submittedName>
        <fullName evidence="1">Uncharacterized protein</fullName>
    </submittedName>
</protein>
<dbReference type="AlphaFoldDB" id="A0A9D3XY33"/>
<evidence type="ECO:0000313" key="2">
    <source>
        <dbReference type="Proteomes" id="UP000827986"/>
    </source>
</evidence>
<reference evidence="1" key="1">
    <citation type="submission" date="2021-09" db="EMBL/GenBank/DDBJ databases">
        <title>The genome of Mauremys mutica provides insights into the evolution of semi-aquatic lifestyle.</title>
        <authorList>
            <person name="Gong S."/>
            <person name="Gao Y."/>
        </authorList>
    </citation>
    <scope>NUCLEOTIDE SEQUENCE</scope>
    <source>
        <strain evidence="1">MM-2020</strain>
        <tissue evidence="1">Muscle</tissue>
    </source>
</reference>
<sequence>MTWHCAATLVNTEMTLIRYFKSKRYIIISVAKNLLVFLHTSVALLKDVSCLYHGKISRSWKRSLDCQRSRVAWSRDSGAVLEKASWGIAVHSTPNETQYWDGNSSLRRV</sequence>
<keyword evidence="2" id="KW-1185">Reference proteome</keyword>
<proteinExistence type="predicted"/>
<gene>
    <name evidence="1" type="ORF">KIL84_020149</name>
</gene>
<name>A0A9D3XY33_9SAUR</name>
<dbReference type="EMBL" id="JAHDVG010000463">
    <property type="protein sequence ID" value="KAH1187400.1"/>
    <property type="molecule type" value="Genomic_DNA"/>
</dbReference>